<organism evidence="1">
    <name type="scientific">Rhizophora mucronata</name>
    <name type="common">Asiatic mangrove</name>
    <dbReference type="NCBI Taxonomy" id="61149"/>
    <lineage>
        <taxon>Eukaryota</taxon>
        <taxon>Viridiplantae</taxon>
        <taxon>Streptophyta</taxon>
        <taxon>Embryophyta</taxon>
        <taxon>Tracheophyta</taxon>
        <taxon>Spermatophyta</taxon>
        <taxon>Magnoliopsida</taxon>
        <taxon>eudicotyledons</taxon>
        <taxon>Gunneridae</taxon>
        <taxon>Pentapetalae</taxon>
        <taxon>rosids</taxon>
        <taxon>fabids</taxon>
        <taxon>Malpighiales</taxon>
        <taxon>Rhizophoraceae</taxon>
        <taxon>Rhizophora</taxon>
    </lineage>
</organism>
<name>A0A2P2PND7_RHIMU</name>
<protein>
    <submittedName>
        <fullName evidence="1">Uncharacterized protein</fullName>
    </submittedName>
</protein>
<reference evidence="1" key="1">
    <citation type="submission" date="2018-02" db="EMBL/GenBank/DDBJ databases">
        <title>Rhizophora mucronata_Transcriptome.</title>
        <authorList>
            <person name="Meera S.P."/>
            <person name="Sreeshan A."/>
            <person name="Augustine A."/>
        </authorList>
    </citation>
    <scope>NUCLEOTIDE SEQUENCE</scope>
    <source>
        <tissue evidence="1">Leaf</tissue>
    </source>
</reference>
<evidence type="ECO:0000313" key="1">
    <source>
        <dbReference type="EMBL" id="MBX56139.1"/>
    </source>
</evidence>
<accession>A0A2P2PND7</accession>
<sequence>MLHIKPHIKC</sequence>
<dbReference type="EMBL" id="GGEC01075655">
    <property type="protein sequence ID" value="MBX56139.1"/>
    <property type="molecule type" value="Transcribed_RNA"/>
</dbReference>
<proteinExistence type="predicted"/>